<dbReference type="SUPFAM" id="SSF53098">
    <property type="entry name" value="Ribonuclease H-like"/>
    <property type="match status" value="1"/>
</dbReference>
<dbReference type="InterPro" id="IPR052958">
    <property type="entry name" value="IFN-induced_PKR_regulator"/>
</dbReference>
<comment type="caution">
    <text evidence="1">The sequence shown here is derived from an EMBL/GenBank/DDBJ whole genome shotgun (WGS) entry which is preliminary data.</text>
</comment>
<accession>A0ABN8NZ63</accession>
<reference evidence="1 2" key="1">
    <citation type="submission" date="2022-05" db="EMBL/GenBank/DDBJ databases">
        <authorList>
            <consortium name="Genoscope - CEA"/>
            <person name="William W."/>
        </authorList>
    </citation>
    <scope>NUCLEOTIDE SEQUENCE [LARGE SCALE GENOMIC DNA]</scope>
</reference>
<dbReference type="InterPro" id="IPR012337">
    <property type="entry name" value="RNaseH-like_sf"/>
</dbReference>
<dbReference type="PANTHER" id="PTHR46289:SF16">
    <property type="entry name" value="52 KDA REPRESSOR OF THE INHIBITOR OF THE PROTEIN KINASE"/>
    <property type="match status" value="1"/>
</dbReference>
<dbReference type="Proteomes" id="UP001159405">
    <property type="component" value="Unassembled WGS sequence"/>
</dbReference>
<evidence type="ECO:0000313" key="2">
    <source>
        <dbReference type="Proteomes" id="UP001159405"/>
    </source>
</evidence>
<gene>
    <name evidence="1" type="ORF">PLOB_00033166</name>
</gene>
<keyword evidence="2" id="KW-1185">Reference proteome</keyword>
<protein>
    <submittedName>
        <fullName evidence="1">Uncharacterized protein</fullName>
    </submittedName>
</protein>
<dbReference type="PANTHER" id="PTHR46289">
    <property type="entry name" value="52 KDA REPRESSOR OF THE INHIBITOR OF THE PROTEIN KINASE-LIKE PROTEIN-RELATED"/>
    <property type="match status" value="1"/>
</dbReference>
<evidence type="ECO:0000313" key="1">
    <source>
        <dbReference type="EMBL" id="CAH3127734.1"/>
    </source>
</evidence>
<sequence length="178" mass="20639">MSSAARGRQAFIRQTSLKAVCTHCNAHCLNLAIVHSCDIPLIRNMIGTLNEIFSFFKFSPKRHELLAAVINYICPNTRRTTLISLCRTRWVERHEAFEVFNTLFRAIVKTLEVMENERVYLDEDGSWKWDQETRRKANSFLAAVTPFQFIVTMITVMKVANRQRHGDNVPDATPIQYF</sequence>
<organism evidence="1 2">
    <name type="scientific">Porites lobata</name>
    <dbReference type="NCBI Taxonomy" id="104759"/>
    <lineage>
        <taxon>Eukaryota</taxon>
        <taxon>Metazoa</taxon>
        <taxon>Cnidaria</taxon>
        <taxon>Anthozoa</taxon>
        <taxon>Hexacorallia</taxon>
        <taxon>Scleractinia</taxon>
        <taxon>Fungiina</taxon>
        <taxon>Poritidae</taxon>
        <taxon>Porites</taxon>
    </lineage>
</organism>
<proteinExistence type="predicted"/>
<dbReference type="EMBL" id="CALNXK010000044">
    <property type="protein sequence ID" value="CAH3127734.1"/>
    <property type="molecule type" value="Genomic_DNA"/>
</dbReference>
<name>A0ABN8NZ63_9CNID</name>